<dbReference type="SUPFAM" id="SSF48452">
    <property type="entry name" value="TPR-like"/>
    <property type="match status" value="2"/>
</dbReference>
<dbReference type="InterPro" id="IPR019734">
    <property type="entry name" value="TPR_rpt"/>
</dbReference>
<comment type="caution">
    <text evidence="5">The sequence shown here is derived from an EMBL/GenBank/DDBJ whole genome shotgun (WGS) entry which is preliminary data.</text>
</comment>
<organism evidence="5 6">
    <name type="scientific">Clostridium tetanomorphum</name>
    <dbReference type="NCBI Taxonomy" id="1553"/>
    <lineage>
        <taxon>Bacteria</taxon>
        <taxon>Bacillati</taxon>
        <taxon>Bacillota</taxon>
        <taxon>Clostridia</taxon>
        <taxon>Eubacteriales</taxon>
        <taxon>Clostridiaceae</taxon>
        <taxon>Clostridium</taxon>
    </lineage>
</organism>
<dbReference type="GO" id="GO:0005524">
    <property type="term" value="F:ATP binding"/>
    <property type="evidence" value="ECO:0007669"/>
    <property type="project" value="UniProtKB-KW"/>
</dbReference>
<dbReference type="Gene3D" id="1.10.10.10">
    <property type="entry name" value="Winged helix-like DNA-binding domain superfamily/Winged helix DNA-binding domain"/>
    <property type="match status" value="1"/>
</dbReference>
<dbReference type="InterPro" id="IPR041664">
    <property type="entry name" value="AAA_16"/>
</dbReference>
<dbReference type="InterPro" id="IPR011990">
    <property type="entry name" value="TPR-like_helical_dom_sf"/>
</dbReference>
<evidence type="ECO:0000256" key="2">
    <source>
        <dbReference type="ARBA" id="ARBA00022840"/>
    </source>
</evidence>
<dbReference type="SUPFAM" id="SSF52540">
    <property type="entry name" value="P-loop containing nucleoside triphosphate hydrolases"/>
    <property type="match status" value="1"/>
</dbReference>
<dbReference type="AlphaFoldDB" id="A0A923EAI5"/>
<keyword evidence="2" id="KW-0067">ATP-binding</keyword>
<evidence type="ECO:0000259" key="4">
    <source>
        <dbReference type="SMART" id="SM01043"/>
    </source>
</evidence>
<dbReference type="Proteomes" id="UP000563151">
    <property type="component" value="Unassembled WGS sequence"/>
</dbReference>
<feature type="domain" description="Bacterial transcriptional activator" evidence="4">
    <location>
        <begin position="97"/>
        <end position="229"/>
    </location>
</feature>
<protein>
    <submittedName>
        <fullName evidence="5">AAA family ATPase</fullName>
    </submittedName>
</protein>
<gene>
    <name evidence="5" type="ORF">HGG79_10810</name>
</gene>
<dbReference type="EMBL" id="JAAZWO010000012">
    <property type="protein sequence ID" value="MBC2398257.1"/>
    <property type="molecule type" value="Genomic_DNA"/>
</dbReference>
<dbReference type="InterPro" id="IPR027417">
    <property type="entry name" value="P-loop_NTPase"/>
</dbReference>
<name>A0A923EAI5_CLOTT</name>
<evidence type="ECO:0000256" key="1">
    <source>
        <dbReference type="ARBA" id="ARBA00022741"/>
    </source>
</evidence>
<keyword evidence="1" id="KW-0547">Nucleotide-binding</keyword>
<dbReference type="SMART" id="SM01043">
    <property type="entry name" value="BTAD"/>
    <property type="match status" value="1"/>
</dbReference>
<dbReference type="Pfam" id="PF13181">
    <property type="entry name" value="TPR_8"/>
    <property type="match status" value="1"/>
</dbReference>
<dbReference type="PANTHER" id="PTHR16305:SF28">
    <property type="entry name" value="GUANYLATE CYCLASE DOMAIN-CONTAINING PROTEIN"/>
    <property type="match status" value="1"/>
</dbReference>
<keyword evidence="6" id="KW-1185">Reference proteome</keyword>
<dbReference type="Pfam" id="PF03704">
    <property type="entry name" value="BTAD"/>
    <property type="match status" value="1"/>
</dbReference>
<evidence type="ECO:0000256" key="3">
    <source>
        <dbReference type="PROSITE-ProRule" id="PRU00339"/>
    </source>
</evidence>
<dbReference type="GO" id="GO:0004016">
    <property type="term" value="F:adenylate cyclase activity"/>
    <property type="evidence" value="ECO:0007669"/>
    <property type="project" value="TreeGrafter"/>
</dbReference>
<dbReference type="Gene3D" id="3.40.50.300">
    <property type="entry name" value="P-loop containing nucleotide triphosphate hydrolases"/>
    <property type="match status" value="1"/>
</dbReference>
<dbReference type="RefSeq" id="WP_035150650.1">
    <property type="nucleotide sequence ID" value="NZ_JAAZWO010000012.1"/>
</dbReference>
<feature type="repeat" description="TPR" evidence="3">
    <location>
        <begin position="837"/>
        <end position="870"/>
    </location>
</feature>
<proteinExistence type="predicted"/>
<dbReference type="SMART" id="SM00028">
    <property type="entry name" value="TPR"/>
    <property type="match status" value="5"/>
</dbReference>
<dbReference type="Pfam" id="PF13191">
    <property type="entry name" value="AAA_16"/>
    <property type="match status" value="1"/>
</dbReference>
<dbReference type="Gene3D" id="1.25.40.10">
    <property type="entry name" value="Tetratricopeptide repeat domain"/>
    <property type="match status" value="3"/>
</dbReference>
<evidence type="ECO:0000313" key="6">
    <source>
        <dbReference type="Proteomes" id="UP000563151"/>
    </source>
</evidence>
<reference evidence="5 6" key="1">
    <citation type="submission" date="2020-04" db="EMBL/GenBank/DDBJ databases">
        <title>Genomic insights into acetone-butanol-ethanol (ABE) fermentation by sequencing solventogenic clostridia strains.</title>
        <authorList>
            <person name="Brown S."/>
        </authorList>
    </citation>
    <scope>NUCLEOTIDE SEQUENCE [LARGE SCALE GENOMIC DNA]</scope>
    <source>
        <strain evidence="5 6">DJ011</strain>
    </source>
</reference>
<dbReference type="InterPro" id="IPR005158">
    <property type="entry name" value="BTAD"/>
</dbReference>
<accession>A0A923EAI5</accession>
<keyword evidence="3" id="KW-0802">TPR repeat</keyword>
<dbReference type="InterPro" id="IPR036388">
    <property type="entry name" value="WH-like_DNA-bd_sf"/>
</dbReference>
<dbReference type="GO" id="GO:0005737">
    <property type="term" value="C:cytoplasm"/>
    <property type="evidence" value="ECO:0007669"/>
    <property type="project" value="TreeGrafter"/>
</dbReference>
<dbReference type="PANTHER" id="PTHR16305">
    <property type="entry name" value="TESTICULAR SOLUBLE ADENYLYL CYCLASE"/>
    <property type="match status" value="1"/>
</dbReference>
<dbReference type="PROSITE" id="PS50005">
    <property type="entry name" value="TPR"/>
    <property type="match status" value="1"/>
</dbReference>
<evidence type="ECO:0000313" key="5">
    <source>
        <dbReference type="EMBL" id="MBC2398257.1"/>
    </source>
</evidence>
<sequence length="1020" mass="119730">MSTIYGKMFGTPVIKKDEKEILFPYNKVKALFYYLMVNKQASRDELAGLLWTDEQENIAKKNLRNAIYKIKKSFDDEVIISPKKSIVMLNPNMDIKCDIDIFLNDSEKWIDAYTGEFLQGFFVKNAEEFEEWLIKTRESFKEKYVTKLYDKISEDIKNSIDDNIERCAKSLINVDEFDEKAYRILMEYYKNIGSYGKAIDIYNKLSQLLDKELGIAPDEHTREIFNKVLDIMNEGKIGNNTGFVEFFYGRCNELRLLENNYKSFMKGNDGKSVIITGEAGIGKSTLKDKFMEHIYEDEVYIFETSCYQVEKEYFLKPWNAIICKISDTIVNDNINIPTIWENIISNIFPEFHKNQGDSNIKLIENIDTLKYEMIADVVADILKKITEKKKVIFVFEDIQWMDSMSLSLLSSIMLHQHKNNIIFIATYRNEYDSNIDKFITTMKSYNKIITINLPRFTSTEVEGFIRKAIPDYHITKEILKKIYDETEGNTFFLNEYLNIMKSNGDTNIMSVKMQDVLKSRFLYISEEGKKILNIASLFFDEVPLSILENLTGKDQLEIMDIIEELENKFILKEMNSNDKISFKFTHQKLREFVYIKQSDGRKKILHNKIGNLLEKNLKNDKTDINTYHKLIYHYSNSDNRVKSLYYKIKILNYYLNFSHELFPILSNQDIEAYKYAYFSKNQTIKHLKDIENLLKEVKKKEGATEEVIELEIASLHMKGRYLIREGDYDQGTGFIQEMVEKSIEIRDKDYALEGYKQMIYFCIQTNNTDLMIKYVGLALDLAVECNYHKEIGILLRLKGLYKIMCGEYEEAEKLLNESINIFNVTKQVADKYSLNIAAAYNYIGEIRRFNMKFSEALNYYDKAIAICENKNALTSLAVFNINAGQAAFDMGDYYRAKDYFEKAYSLYNQFDSVWRRSILEAFMALLHVKEGNYNEALQYLKSADSHSQKIKNPHEIGVGYRVKAEIRVNMEDNENLNKVFSKYLDKDINYYCDEGVKFLNEARDNYEIEVINILRKSYKN</sequence>